<accession>A0ABN8HEK6</accession>
<sequence length="132" mass="15265">MKHKNKYFFKIILILIILIIVILAGIFCHPTELKHAKYQSQTGRYEKQIVANIADTFQDIHSITFKSYKISAMNPSLIEVTIAINDEQTPEQLLTYSIVPYDDQPHLTKYQKLPTTKGKSNRNQIKIQNTSE</sequence>
<evidence type="ECO:0000256" key="2">
    <source>
        <dbReference type="SAM" id="Phobius"/>
    </source>
</evidence>
<keyword evidence="2" id="KW-1133">Transmembrane helix</keyword>
<dbReference type="Proteomes" id="UP000838102">
    <property type="component" value="Unassembled WGS sequence"/>
</dbReference>
<feature type="region of interest" description="Disordered" evidence="1">
    <location>
        <begin position="113"/>
        <end position="132"/>
    </location>
</feature>
<dbReference type="EMBL" id="CAKOEU010000011">
    <property type="protein sequence ID" value="CAH1857478.1"/>
    <property type="molecule type" value="Genomic_DNA"/>
</dbReference>
<reference evidence="3" key="1">
    <citation type="submission" date="2022-03" db="EMBL/GenBank/DDBJ databases">
        <authorList>
            <person name="Hettiarachchi G."/>
        </authorList>
    </citation>
    <scope>NUCLEOTIDE SEQUENCE</scope>
    <source>
        <strain evidence="3">LMG 32447</strain>
    </source>
</reference>
<dbReference type="RefSeq" id="WP_248706859.1">
    <property type="nucleotide sequence ID" value="NZ_CAKOET010000004.1"/>
</dbReference>
<name>A0ABN8HEK6_9LACO</name>
<keyword evidence="4" id="KW-1185">Reference proteome</keyword>
<feature type="transmembrane region" description="Helical" evidence="2">
    <location>
        <begin position="7"/>
        <end position="27"/>
    </location>
</feature>
<comment type="caution">
    <text evidence="3">The sequence shown here is derived from an EMBL/GenBank/DDBJ whole genome shotgun (WGS) entry which is preliminary data.</text>
</comment>
<protein>
    <submittedName>
        <fullName evidence="3">Uncharacterized protein</fullName>
    </submittedName>
</protein>
<evidence type="ECO:0000256" key="1">
    <source>
        <dbReference type="SAM" id="MobiDB-lite"/>
    </source>
</evidence>
<organism evidence="3 4">
    <name type="scientific">Convivina praedatoris</name>
    <dbReference type="NCBI Taxonomy" id="2880963"/>
    <lineage>
        <taxon>Bacteria</taxon>
        <taxon>Bacillati</taxon>
        <taxon>Bacillota</taxon>
        <taxon>Bacilli</taxon>
        <taxon>Lactobacillales</taxon>
        <taxon>Lactobacillaceae</taxon>
        <taxon>Convivina</taxon>
    </lineage>
</organism>
<evidence type="ECO:0000313" key="3">
    <source>
        <dbReference type="EMBL" id="CAH1857478.1"/>
    </source>
</evidence>
<evidence type="ECO:0000313" key="4">
    <source>
        <dbReference type="Proteomes" id="UP000838102"/>
    </source>
</evidence>
<proteinExistence type="predicted"/>
<gene>
    <name evidence="3" type="ORF">LMG032447_01567</name>
</gene>
<keyword evidence="2" id="KW-0812">Transmembrane</keyword>
<keyword evidence="2" id="KW-0472">Membrane</keyword>